<evidence type="ECO:0000313" key="9">
    <source>
        <dbReference type="EMBL" id="QQA01107.1"/>
    </source>
</evidence>
<evidence type="ECO:0000259" key="7">
    <source>
        <dbReference type="Pfam" id="PF03807"/>
    </source>
</evidence>
<dbReference type="GO" id="GO:0055129">
    <property type="term" value="P:L-proline biosynthetic process"/>
    <property type="evidence" value="ECO:0007669"/>
    <property type="project" value="UniProtKB-UniRule"/>
</dbReference>
<comment type="pathway">
    <text evidence="4">Amino-acid biosynthesis; L-proline biosynthesis; L-proline from L-glutamate 5-semialdehyde: step 1/1.</text>
</comment>
<dbReference type="RefSeq" id="WP_198442701.1">
    <property type="nucleotide sequence ID" value="NZ_CBCSHE010000024.1"/>
</dbReference>
<evidence type="ECO:0000256" key="5">
    <source>
        <dbReference type="NCBIfam" id="TIGR00112"/>
    </source>
</evidence>
<dbReference type="UniPathway" id="UPA00098">
    <property type="reaction ID" value="UER00361"/>
</dbReference>
<dbReference type="NCBIfam" id="TIGR00112">
    <property type="entry name" value="proC"/>
    <property type="match status" value="1"/>
</dbReference>
<evidence type="ECO:0000313" key="10">
    <source>
        <dbReference type="Proteomes" id="UP000595224"/>
    </source>
</evidence>
<evidence type="ECO:0000259" key="8">
    <source>
        <dbReference type="Pfam" id="PF14748"/>
    </source>
</evidence>
<accession>A0A7T3V4Y5</accession>
<reference evidence="9 10" key="1">
    <citation type="submission" date="2020-11" db="EMBL/GenBank/DDBJ databases">
        <title>Treponema Peruensis nv. sp., first commensal Treponema isolated from human feces.</title>
        <authorList>
            <person name="Belkhou C."/>
            <person name="Raes J."/>
        </authorList>
    </citation>
    <scope>NUCLEOTIDE SEQUENCE [LARGE SCALE GENOMIC DNA]</scope>
    <source>
        <strain evidence="9 10">RCC2812</strain>
    </source>
</reference>
<dbReference type="InterPro" id="IPR000304">
    <property type="entry name" value="Pyrroline-COOH_reductase"/>
</dbReference>
<comment type="subcellular location">
    <subcellularLocation>
        <location evidence="4">Cytoplasm</location>
    </subcellularLocation>
</comment>
<keyword evidence="10" id="KW-1185">Reference proteome</keyword>
<comment type="function">
    <text evidence="4">Catalyzes the reduction of 1-pyrroline-5-carboxylate (PCA) to L-proline.</text>
</comment>
<comment type="catalytic activity">
    <reaction evidence="4">
        <text>L-proline + NADP(+) = (S)-1-pyrroline-5-carboxylate + NADPH + 2 H(+)</text>
        <dbReference type="Rhea" id="RHEA:14109"/>
        <dbReference type="ChEBI" id="CHEBI:15378"/>
        <dbReference type="ChEBI" id="CHEBI:17388"/>
        <dbReference type="ChEBI" id="CHEBI:57783"/>
        <dbReference type="ChEBI" id="CHEBI:58349"/>
        <dbReference type="ChEBI" id="CHEBI:60039"/>
        <dbReference type="EC" id="1.5.1.2"/>
    </reaction>
</comment>
<dbReference type="PANTHER" id="PTHR11645">
    <property type="entry name" value="PYRROLINE-5-CARBOXYLATE REDUCTASE"/>
    <property type="match status" value="1"/>
</dbReference>
<dbReference type="Pfam" id="PF14748">
    <property type="entry name" value="P5CR_dimer"/>
    <property type="match status" value="1"/>
</dbReference>
<sequence>MEEISSISIGCIGCGTMGGSIFKAITSKYSPKNIYVTTKHPQKAADFAKETGCNALESNLELAKKCRYIFLAVKPAFIKSVLTEIRDAFTEEKIIVSMAAGLSLSKLEAACKPSELSAQDSTFVMPHLVRIMPNLPAVYGEAMTAVCASDDIPQEEIETVKELLSTAGKVERVPEKLMDGVTAISGSGPAYAFLFIEALADAAVKFGFPRAQAYTYAAQTLKGAALMALEDERSISELKDAVCSPSGTTIEAVISLERHGFRGTVIDAATAAYNKSVNMNS</sequence>
<dbReference type="FunFam" id="1.10.3730.10:FF:000001">
    <property type="entry name" value="Pyrroline-5-carboxylate reductase"/>
    <property type="match status" value="1"/>
</dbReference>
<dbReference type="InterPro" id="IPR028939">
    <property type="entry name" value="P5C_Rdtase_cat_N"/>
</dbReference>
<feature type="binding site" evidence="6">
    <location>
        <position position="38"/>
    </location>
    <ligand>
        <name>NADP(+)</name>
        <dbReference type="ChEBI" id="CHEBI:58349"/>
    </ligand>
</feature>
<protein>
    <recommendedName>
        <fullName evidence="4 5">Pyrroline-5-carboxylate reductase</fullName>
        <shortName evidence="4">P5C reductase</shortName>
        <shortName evidence="4">P5CR</shortName>
        <ecNumber evidence="4 5">1.5.1.2</ecNumber>
    </recommendedName>
    <alternativeName>
        <fullName evidence="4">PCA reductase</fullName>
    </alternativeName>
</protein>
<dbReference type="GO" id="GO:0004735">
    <property type="term" value="F:pyrroline-5-carboxylate reductase activity"/>
    <property type="evidence" value="ECO:0007669"/>
    <property type="project" value="UniProtKB-UniRule"/>
</dbReference>
<evidence type="ECO:0000256" key="2">
    <source>
        <dbReference type="ARBA" id="ARBA00022857"/>
    </source>
</evidence>
<feature type="domain" description="Pyrroline-5-carboxylate reductase catalytic N-terminal" evidence="7">
    <location>
        <begin position="9"/>
        <end position="101"/>
    </location>
</feature>
<dbReference type="Gene3D" id="1.10.3730.10">
    <property type="entry name" value="ProC C-terminal domain-like"/>
    <property type="match status" value="1"/>
</dbReference>
<feature type="binding site" evidence="6">
    <location>
        <position position="59"/>
    </location>
    <ligand>
        <name>NADPH</name>
        <dbReference type="ChEBI" id="CHEBI:57783"/>
    </ligand>
</feature>
<name>A0A7T3V4Y5_9SPIR</name>
<keyword evidence="2 4" id="KW-0521">NADP</keyword>
<dbReference type="Proteomes" id="UP000595224">
    <property type="component" value="Chromosome"/>
</dbReference>
<evidence type="ECO:0000256" key="3">
    <source>
        <dbReference type="ARBA" id="ARBA00023002"/>
    </source>
</evidence>
<keyword evidence="4" id="KW-0028">Amino-acid biosynthesis</keyword>
<dbReference type="Pfam" id="PF03807">
    <property type="entry name" value="F420_oxidored"/>
    <property type="match status" value="1"/>
</dbReference>
<comment type="catalytic activity">
    <reaction evidence="4">
        <text>L-proline + NAD(+) = (S)-1-pyrroline-5-carboxylate + NADH + 2 H(+)</text>
        <dbReference type="Rhea" id="RHEA:14105"/>
        <dbReference type="ChEBI" id="CHEBI:15378"/>
        <dbReference type="ChEBI" id="CHEBI:17388"/>
        <dbReference type="ChEBI" id="CHEBI:57540"/>
        <dbReference type="ChEBI" id="CHEBI:57945"/>
        <dbReference type="ChEBI" id="CHEBI:60039"/>
        <dbReference type="EC" id="1.5.1.2"/>
    </reaction>
</comment>
<comment type="similarity">
    <text evidence="1 4">Belongs to the pyrroline-5-carboxylate reductase family.</text>
</comment>
<keyword evidence="4" id="KW-0963">Cytoplasm</keyword>
<keyword evidence="3 4" id="KW-0560">Oxidoreductase</keyword>
<dbReference type="InterPro" id="IPR008927">
    <property type="entry name" value="6-PGluconate_DH-like_C_sf"/>
</dbReference>
<dbReference type="KEGG" id="tper:IWA51_00285"/>
<feature type="binding site" evidence="6">
    <location>
        <begin position="12"/>
        <end position="17"/>
    </location>
    <ligand>
        <name>NADP(+)</name>
        <dbReference type="ChEBI" id="CHEBI:58349"/>
    </ligand>
</feature>
<feature type="binding site" evidence="6">
    <location>
        <begin position="72"/>
        <end position="75"/>
    </location>
    <ligand>
        <name>NADP(+)</name>
        <dbReference type="ChEBI" id="CHEBI:58349"/>
    </ligand>
</feature>
<feature type="domain" description="Pyrroline-5-carboxylate reductase dimerisation" evidence="8">
    <location>
        <begin position="175"/>
        <end position="278"/>
    </location>
</feature>
<dbReference type="InterPro" id="IPR029036">
    <property type="entry name" value="P5CR_dimer"/>
</dbReference>
<dbReference type="PIRSF" id="PIRSF000193">
    <property type="entry name" value="Pyrrol-5-carb_rd"/>
    <property type="match status" value="1"/>
</dbReference>
<dbReference type="InterPro" id="IPR036291">
    <property type="entry name" value="NAD(P)-bd_dom_sf"/>
</dbReference>
<gene>
    <name evidence="4 9" type="primary">proC</name>
    <name evidence="9" type="ORF">IWA51_00285</name>
</gene>
<dbReference type="Gene3D" id="3.40.50.720">
    <property type="entry name" value="NAD(P)-binding Rossmann-like Domain"/>
    <property type="match status" value="1"/>
</dbReference>
<dbReference type="EC" id="1.5.1.2" evidence="4 5"/>
<dbReference type="SUPFAM" id="SSF48179">
    <property type="entry name" value="6-phosphogluconate dehydrogenase C-terminal domain-like"/>
    <property type="match status" value="1"/>
</dbReference>
<evidence type="ECO:0000256" key="4">
    <source>
        <dbReference type="HAMAP-Rule" id="MF_01925"/>
    </source>
</evidence>
<proteinExistence type="inferred from homology"/>
<organism evidence="9 10">
    <name type="scientific">Treponema peruense</name>
    <dbReference type="NCBI Taxonomy" id="2787628"/>
    <lineage>
        <taxon>Bacteria</taxon>
        <taxon>Pseudomonadati</taxon>
        <taxon>Spirochaetota</taxon>
        <taxon>Spirochaetia</taxon>
        <taxon>Spirochaetales</taxon>
        <taxon>Treponemataceae</taxon>
        <taxon>Treponema</taxon>
    </lineage>
</organism>
<dbReference type="EMBL" id="CP064936">
    <property type="protein sequence ID" value="QQA01107.1"/>
    <property type="molecule type" value="Genomic_DNA"/>
</dbReference>
<dbReference type="SUPFAM" id="SSF51735">
    <property type="entry name" value="NAD(P)-binding Rossmann-fold domains"/>
    <property type="match status" value="1"/>
</dbReference>
<evidence type="ECO:0000256" key="1">
    <source>
        <dbReference type="ARBA" id="ARBA00005525"/>
    </source>
</evidence>
<dbReference type="GO" id="GO:0005737">
    <property type="term" value="C:cytoplasm"/>
    <property type="evidence" value="ECO:0007669"/>
    <property type="project" value="UniProtKB-SubCell"/>
</dbReference>
<evidence type="ECO:0000256" key="6">
    <source>
        <dbReference type="PIRSR" id="PIRSR000193-1"/>
    </source>
</evidence>
<dbReference type="HAMAP" id="MF_01925">
    <property type="entry name" value="P5C_reductase"/>
    <property type="match status" value="1"/>
</dbReference>
<dbReference type="PANTHER" id="PTHR11645:SF0">
    <property type="entry name" value="PYRROLINE-5-CARBOXYLATE REDUCTASE 3"/>
    <property type="match status" value="1"/>
</dbReference>
<keyword evidence="4" id="KW-0641">Proline biosynthesis</keyword>
<dbReference type="AlphaFoldDB" id="A0A7T3V4Y5"/>